<keyword evidence="4 8" id="KW-0349">Heme</keyword>
<comment type="caution">
    <text evidence="11">The sequence shown here is derived from an EMBL/GenBank/DDBJ whole genome shotgun (WGS) entry which is preliminary data.</text>
</comment>
<dbReference type="InterPro" id="IPR050196">
    <property type="entry name" value="Cytochrome_P450_Monoox"/>
</dbReference>
<organism evidence="11 12">
    <name type="scientific">Pristionchus entomophagus</name>
    <dbReference type="NCBI Taxonomy" id="358040"/>
    <lineage>
        <taxon>Eukaryota</taxon>
        <taxon>Metazoa</taxon>
        <taxon>Ecdysozoa</taxon>
        <taxon>Nematoda</taxon>
        <taxon>Chromadorea</taxon>
        <taxon>Rhabditida</taxon>
        <taxon>Rhabditina</taxon>
        <taxon>Diplogasteromorpha</taxon>
        <taxon>Diplogasteroidea</taxon>
        <taxon>Neodiplogasteridae</taxon>
        <taxon>Pristionchus</taxon>
    </lineage>
</organism>
<comment type="cofactor">
    <cofactor evidence="1 8">
        <name>heme</name>
        <dbReference type="ChEBI" id="CHEBI:30413"/>
    </cofactor>
</comment>
<evidence type="ECO:0000256" key="7">
    <source>
        <dbReference type="ARBA" id="ARBA00023033"/>
    </source>
</evidence>
<dbReference type="InterPro" id="IPR001128">
    <property type="entry name" value="Cyt_P450"/>
</dbReference>
<dbReference type="CDD" id="cd20628">
    <property type="entry name" value="CYP4"/>
    <property type="match status" value="1"/>
</dbReference>
<keyword evidence="9" id="KW-0560">Oxidoreductase</keyword>
<evidence type="ECO:0000256" key="10">
    <source>
        <dbReference type="SAM" id="SignalP"/>
    </source>
</evidence>
<dbReference type="InterPro" id="IPR036396">
    <property type="entry name" value="Cyt_P450_sf"/>
</dbReference>
<keyword evidence="7 9" id="KW-0503">Monooxygenase</keyword>
<dbReference type="GO" id="GO:0005789">
    <property type="term" value="C:endoplasmic reticulum membrane"/>
    <property type="evidence" value="ECO:0007669"/>
    <property type="project" value="UniProtKB-SubCell"/>
</dbReference>
<keyword evidence="6 8" id="KW-0408">Iron</keyword>
<dbReference type="PROSITE" id="PS00086">
    <property type="entry name" value="CYTOCHROME_P450"/>
    <property type="match status" value="1"/>
</dbReference>
<dbReference type="PRINTS" id="PR00465">
    <property type="entry name" value="EP450IV"/>
</dbReference>
<sequence length="495" mass="57391">MIYLLLILCALIIFYGRSIAETLKSYRYRKRLSALIPGDEGIPIFGNLFELGRSSESSPRHFLERAKAARDEWNGEMIKIWVMHDTVFLPFTGPMLQSIIESNEEINKGVDYDIFEPWLGRGLLLASGDKWRARRKLLTPTFHFTMLLGYIDTMNRHTKVLMGILENQCGKEFDIYPYMKRCTLDVICDTAMGKDLDSLHHPEQPYVKSISKLMTLGMNASMLPHLWNSFGRWVTGWQKEHDINVQTAHDFTKGVISERMELLERGEVDANKKAFLDMLIAEKDRSNLSMDDIREEVEIFMFAGHDTTSAALGWTLWCLSHHQDMQERAFQEVREIFGDDVDRDCTKDDLTRMPYLDRCIKESLRLFPPVPFVIRHLEEELQTGPYLLPRGSSLVIAPYMVHRNERIYPRPEVYDPDRFLPENSTGRHPYDYIPFSAGPRNCIGQKFAQYQLKIIVSSLLRTFRFRSEREFNSVSLLSEVVLKAGEGINVVIEAR</sequence>
<dbReference type="PANTHER" id="PTHR24291:SF130">
    <property type="entry name" value="CYTOCHROME P450 FAMILY"/>
    <property type="match status" value="1"/>
</dbReference>
<reference evidence="11" key="1">
    <citation type="submission" date="2023-10" db="EMBL/GenBank/DDBJ databases">
        <title>Genome assembly of Pristionchus species.</title>
        <authorList>
            <person name="Yoshida K."/>
            <person name="Sommer R.J."/>
        </authorList>
    </citation>
    <scope>NUCLEOTIDE SEQUENCE</scope>
    <source>
        <strain evidence="11">RS0144</strain>
    </source>
</reference>
<comment type="similarity">
    <text evidence="3 9">Belongs to the cytochrome P450 family.</text>
</comment>
<evidence type="ECO:0000313" key="11">
    <source>
        <dbReference type="EMBL" id="GMS94683.1"/>
    </source>
</evidence>
<evidence type="ECO:0000256" key="3">
    <source>
        <dbReference type="ARBA" id="ARBA00010617"/>
    </source>
</evidence>
<proteinExistence type="inferred from homology"/>
<evidence type="ECO:0000256" key="1">
    <source>
        <dbReference type="ARBA" id="ARBA00001971"/>
    </source>
</evidence>
<dbReference type="GO" id="GO:0016705">
    <property type="term" value="F:oxidoreductase activity, acting on paired donors, with incorporation or reduction of molecular oxygen"/>
    <property type="evidence" value="ECO:0007669"/>
    <property type="project" value="InterPro"/>
</dbReference>
<gene>
    <name evidence="11" type="ORF">PENTCL1PPCAC_16858</name>
</gene>
<feature type="binding site" description="axial binding residue" evidence="8">
    <location>
        <position position="442"/>
    </location>
    <ligand>
        <name>heme</name>
        <dbReference type="ChEBI" id="CHEBI:30413"/>
    </ligand>
    <ligandPart>
        <name>Fe</name>
        <dbReference type="ChEBI" id="CHEBI:18248"/>
    </ligandPart>
</feature>
<evidence type="ECO:0000256" key="5">
    <source>
        <dbReference type="ARBA" id="ARBA00022723"/>
    </source>
</evidence>
<protein>
    <recommendedName>
        <fullName evidence="13">Cytochrome P450</fullName>
    </recommendedName>
</protein>
<dbReference type="SUPFAM" id="SSF48264">
    <property type="entry name" value="Cytochrome P450"/>
    <property type="match status" value="1"/>
</dbReference>
<evidence type="ECO:0000256" key="8">
    <source>
        <dbReference type="PIRSR" id="PIRSR602403-1"/>
    </source>
</evidence>
<accession>A0AAV5TK94</accession>
<evidence type="ECO:0008006" key="13">
    <source>
        <dbReference type="Google" id="ProtNLM"/>
    </source>
</evidence>
<comment type="function">
    <text evidence="2">May be involved in the metabolism of insect hormones and in the breakdown of synthetic insecticides.</text>
</comment>
<evidence type="ECO:0000256" key="4">
    <source>
        <dbReference type="ARBA" id="ARBA00022617"/>
    </source>
</evidence>
<dbReference type="GO" id="GO:0005506">
    <property type="term" value="F:iron ion binding"/>
    <property type="evidence" value="ECO:0007669"/>
    <property type="project" value="InterPro"/>
</dbReference>
<feature type="signal peptide" evidence="10">
    <location>
        <begin position="1"/>
        <end position="20"/>
    </location>
</feature>
<dbReference type="Pfam" id="PF00067">
    <property type="entry name" value="p450"/>
    <property type="match status" value="1"/>
</dbReference>
<name>A0AAV5TK94_9BILA</name>
<dbReference type="InterPro" id="IPR002403">
    <property type="entry name" value="Cyt_P450_E_grp-IV"/>
</dbReference>
<keyword evidence="12" id="KW-1185">Reference proteome</keyword>
<feature type="chain" id="PRO_5044000238" description="Cytochrome P450" evidence="10">
    <location>
        <begin position="21"/>
        <end position="495"/>
    </location>
</feature>
<dbReference type="EMBL" id="BTSX01000004">
    <property type="protein sequence ID" value="GMS94683.1"/>
    <property type="molecule type" value="Genomic_DNA"/>
</dbReference>
<keyword evidence="10" id="KW-0732">Signal</keyword>
<dbReference type="GO" id="GO:0004497">
    <property type="term" value="F:monooxygenase activity"/>
    <property type="evidence" value="ECO:0007669"/>
    <property type="project" value="UniProtKB-KW"/>
</dbReference>
<keyword evidence="5 8" id="KW-0479">Metal-binding</keyword>
<dbReference type="AlphaFoldDB" id="A0AAV5TK94"/>
<dbReference type="PANTHER" id="PTHR24291">
    <property type="entry name" value="CYTOCHROME P450 FAMILY 4"/>
    <property type="match status" value="1"/>
</dbReference>
<dbReference type="Proteomes" id="UP001432027">
    <property type="component" value="Unassembled WGS sequence"/>
</dbReference>
<evidence type="ECO:0000256" key="2">
    <source>
        <dbReference type="ARBA" id="ARBA00003690"/>
    </source>
</evidence>
<evidence type="ECO:0000256" key="9">
    <source>
        <dbReference type="RuleBase" id="RU000461"/>
    </source>
</evidence>
<dbReference type="InterPro" id="IPR017972">
    <property type="entry name" value="Cyt_P450_CS"/>
</dbReference>
<dbReference type="PRINTS" id="PR00385">
    <property type="entry name" value="P450"/>
</dbReference>
<evidence type="ECO:0000313" key="12">
    <source>
        <dbReference type="Proteomes" id="UP001432027"/>
    </source>
</evidence>
<evidence type="ECO:0000256" key="6">
    <source>
        <dbReference type="ARBA" id="ARBA00023004"/>
    </source>
</evidence>
<dbReference type="Gene3D" id="1.10.630.10">
    <property type="entry name" value="Cytochrome P450"/>
    <property type="match status" value="1"/>
</dbReference>
<dbReference type="GO" id="GO:0020037">
    <property type="term" value="F:heme binding"/>
    <property type="evidence" value="ECO:0007669"/>
    <property type="project" value="InterPro"/>
</dbReference>